<evidence type="ECO:0000256" key="1">
    <source>
        <dbReference type="ARBA" id="ARBA00000402"/>
    </source>
</evidence>
<dbReference type="Pfam" id="PF13691">
    <property type="entry name" value="Lactamase_B_4"/>
    <property type="match status" value="1"/>
</dbReference>
<dbReference type="AlphaFoldDB" id="A0A397A196"/>
<dbReference type="GO" id="GO:0042781">
    <property type="term" value="F:3'-tRNA processing endoribonuclease activity"/>
    <property type="evidence" value="ECO:0007669"/>
    <property type="project" value="UniProtKB-EC"/>
</dbReference>
<comment type="similarity">
    <text evidence="3">Belongs to the RNase Z family.</text>
</comment>
<dbReference type="VEuPathDB" id="FungiDB:H257_00191"/>
<evidence type="ECO:0000256" key="9">
    <source>
        <dbReference type="ARBA" id="ARBA00022801"/>
    </source>
</evidence>
<dbReference type="InterPro" id="IPR027794">
    <property type="entry name" value="tRNase_Z_dom"/>
</dbReference>
<name>A0A397A196_APHAT</name>
<keyword evidence="8" id="KW-0255">Endonuclease</keyword>
<dbReference type="InterPro" id="IPR036866">
    <property type="entry name" value="RibonucZ/Hydroxyglut_hydro"/>
</dbReference>
<gene>
    <name evidence="12" type="ORF">DYB36_006722</name>
</gene>
<keyword evidence="10" id="KW-0862">Zinc</keyword>
<protein>
    <recommendedName>
        <fullName evidence="4">ribonuclease Z</fullName>
        <ecNumber evidence="4">3.1.26.11</ecNumber>
    </recommendedName>
</protein>
<evidence type="ECO:0000256" key="4">
    <source>
        <dbReference type="ARBA" id="ARBA00012477"/>
    </source>
</evidence>
<reference evidence="12 13" key="1">
    <citation type="submission" date="2018-08" db="EMBL/GenBank/DDBJ databases">
        <title>Aphanomyces genome sequencing and annotation.</title>
        <authorList>
            <person name="Minardi D."/>
            <person name="Oidtmann B."/>
            <person name="Van Der Giezen M."/>
            <person name="Studholme D.J."/>
        </authorList>
    </citation>
    <scope>NUCLEOTIDE SEQUENCE [LARGE SCALE GENOMIC DNA]</scope>
    <source>
        <strain evidence="12 13">Kv</strain>
    </source>
</reference>
<proteinExistence type="inferred from homology"/>
<dbReference type="Proteomes" id="UP000265427">
    <property type="component" value="Unassembled WGS sequence"/>
</dbReference>
<dbReference type="PANTHER" id="PTHR12553">
    <property type="entry name" value="ZINC PHOSPHODIESTERASE ELAC PROTEIN 2"/>
    <property type="match status" value="1"/>
</dbReference>
<dbReference type="SUPFAM" id="SSF56281">
    <property type="entry name" value="Metallo-hydrolase/oxidoreductase"/>
    <property type="match status" value="2"/>
</dbReference>
<evidence type="ECO:0000256" key="10">
    <source>
        <dbReference type="ARBA" id="ARBA00022833"/>
    </source>
</evidence>
<dbReference type="InterPro" id="IPR047151">
    <property type="entry name" value="RNZ2-like"/>
</dbReference>
<comment type="caution">
    <text evidence="12">The sequence shown here is derived from an EMBL/GenBank/DDBJ whole genome shotgun (WGS) entry which is preliminary data.</text>
</comment>
<evidence type="ECO:0000259" key="11">
    <source>
        <dbReference type="Pfam" id="PF13691"/>
    </source>
</evidence>
<dbReference type="EC" id="3.1.26.11" evidence="4"/>
<keyword evidence="5" id="KW-0819">tRNA processing</keyword>
<keyword evidence="7" id="KW-0479">Metal-binding</keyword>
<dbReference type="GO" id="GO:0005739">
    <property type="term" value="C:mitochondrion"/>
    <property type="evidence" value="ECO:0007669"/>
    <property type="project" value="TreeGrafter"/>
</dbReference>
<dbReference type="Pfam" id="PF23023">
    <property type="entry name" value="Anti-Pycsar_Apyc1"/>
    <property type="match status" value="1"/>
</dbReference>
<accession>A0A397A196</accession>
<comment type="cofactor">
    <cofactor evidence="2">
        <name>Zn(2+)</name>
        <dbReference type="ChEBI" id="CHEBI:29105"/>
    </cofactor>
</comment>
<organism evidence="12 13">
    <name type="scientific">Aphanomyces astaci</name>
    <name type="common">Crayfish plague agent</name>
    <dbReference type="NCBI Taxonomy" id="112090"/>
    <lineage>
        <taxon>Eukaryota</taxon>
        <taxon>Sar</taxon>
        <taxon>Stramenopiles</taxon>
        <taxon>Oomycota</taxon>
        <taxon>Saprolegniomycetes</taxon>
        <taxon>Saprolegniales</taxon>
        <taxon>Verrucalvaceae</taxon>
        <taxon>Aphanomyces</taxon>
    </lineage>
</organism>
<dbReference type="Gene3D" id="3.60.15.10">
    <property type="entry name" value="Ribonuclease Z/Hydroxyacylglutathione hydrolase-like"/>
    <property type="match status" value="2"/>
</dbReference>
<evidence type="ECO:0000313" key="13">
    <source>
        <dbReference type="Proteomes" id="UP000265427"/>
    </source>
</evidence>
<evidence type="ECO:0000256" key="5">
    <source>
        <dbReference type="ARBA" id="ARBA00022694"/>
    </source>
</evidence>
<dbReference type="EMBL" id="QUSZ01007767">
    <property type="protein sequence ID" value="RHY01623.1"/>
    <property type="molecule type" value="Genomic_DNA"/>
</dbReference>
<evidence type="ECO:0000313" key="12">
    <source>
        <dbReference type="EMBL" id="RHY01623.1"/>
    </source>
</evidence>
<comment type="catalytic activity">
    <reaction evidence="1">
        <text>Endonucleolytic cleavage of RNA, removing extra 3' nucleotides from tRNA precursor, generating 3' termini of tRNAs. A 3'-hydroxy group is left at the tRNA terminus and a 5'-phosphoryl group is left at the trailer molecule.</text>
        <dbReference type="EC" id="3.1.26.11"/>
    </reaction>
</comment>
<keyword evidence="9" id="KW-0378">Hydrolase</keyword>
<dbReference type="GO" id="GO:0046872">
    <property type="term" value="F:metal ion binding"/>
    <property type="evidence" value="ECO:0007669"/>
    <property type="project" value="UniProtKB-KW"/>
</dbReference>
<dbReference type="PANTHER" id="PTHR12553:SF49">
    <property type="entry name" value="ZINC PHOSPHODIESTERASE ELAC PROTEIN 2"/>
    <property type="match status" value="1"/>
</dbReference>
<evidence type="ECO:0000256" key="7">
    <source>
        <dbReference type="ARBA" id="ARBA00022723"/>
    </source>
</evidence>
<dbReference type="GO" id="GO:1990180">
    <property type="term" value="P:mitochondrial tRNA 3'-end processing"/>
    <property type="evidence" value="ECO:0007669"/>
    <property type="project" value="TreeGrafter"/>
</dbReference>
<evidence type="ECO:0000256" key="2">
    <source>
        <dbReference type="ARBA" id="ARBA00001947"/>
    </source>
</evidence>
<feature type="domain" description="tRNase Z endonuclease" evidence="11">
    <location>
        <begin position="6"/>
        <end position="65"/>
    </location>
</feature>
<sequence>MPVEVQVLSVASTEMSPAIIVTEESQRYLFNAGEGLQRLCMEHRVRLAKLHHVCLTELTSSTVGGLPGLILTVSDTGKKGLNVFGPSGTKSFMRSTRHFLHRPDFAMDIQDLTPSSAKVVHNESLSLQPVVVDDAYASTTTTSDTSPSHKRAKLMTTANPTTSVSYIGETPTQRGKFLIQNALALGVPKGKMILHIMQAYHHTRRSIVRYQQPNSVVSMTLLVHLGNAAVLGHPHYIQWVKSFGPHLPLLKYTLTPSAKQGLDRSLVMQPLDLPAIHMDTEQTLATAKVSLTHKEAPTITANDSNAVDGRVTFLGTGSAIPSKYRNVTSNLIAIGSSFLLLDAGEGCYGQLFRHVGGDDGKLKHLLENLHVVWISHNHADHHLGLVRLLSQRNPLVSW</sequence>
<evidence type="ECO:0000256" key="3">
    <source>
        <dbReference type="ARBA" id="ARBA00007823"/>
    </source>
</evidence>
<evidence type="ECO:0000256" key="6">
    <source>
        <dbReference type="ARBA" id="ARBA00022722"/>
    </source>
</evidence>
<evidence type="ECO:0000256" key="8">
    <source>
        <dbReference type="ARBA" id="ARBA00022759"/>
    </source>
</evidence>
<keyword evidence="6" id="KW-0540">Nuclease</keyword>